<name>A0AA36DTH9_CYLNA</name>
<feature type="signal peptide" evidence="1">
    <location>
        <begin position="1"/>
        <end position="18"/>
    </location>
</feature>
<dbReference type="Proteomes" id="UP001176961">
    <property type="component" value="Unassembled WGS sequence"/>
</dbReference>
<gene>
    <name evidence="2" type="ORF">CYNAS_LOCUS5388</name>
</gene>
<evidence type="ECO:0000256" key="1">
    <source>
        <dbReference type="SAM" id="SignalP"/>
    </source>
</evidence>
<keyword evidence="1" id="KW-0732">Signal</keyword>
<evidence type="ECO:0000313" key="2">
    <source>
        <dbReference type="EMBL" id="CAJ0593405.1"/>
    </source>
</evidence>
<comment type="caution">
    <text evidence="2">The sequence shown here is derived from an EMBL/GenBank/DDBJ whole genome shotgun (WGS) entry which is preliminary data.</text>
</comment>
<accession>A0AA36DTH9</accession>
<evidence type="ECO:0000313" key="3">
    <source>
        <dbReference type="Proteomes" id="UP001176961"/>
    </source>
</evidence>
<keyword evidence="3" id="KW-1185">Reference proteome</keyword>
<sequence length="190" mass="21966">MLVALVPLLLACLPVIDGNSFWSEQRAKRGIESLLENYTFTIRDDYVDENITAYFEFELRYNAAKNALRKNLGYTDAMKTNRLINEELDKLKKSKNETKKSKEPISSEVVLKGRQSIFMPCFTPHTNYVQSCDSAGCTGAKAFARTVCSEFLTCMRKTHTSYWMCKPKICSKFKKMPKHPRCYDYLFKCD</sequence>
<dbReference type="AlphaFoldDB" id="A0AA36DTH9"/>
<proteinExistence type="predicted"/>
<reference evidence="2" key="1">
    <citation type="submission" date="2023-07" db="EMBL/GenBank/DDBJ databases">
        <authorList>
            <consortium name="CYATHOMIX"/>
        </authorList>
    </citation>
    <scope>NUCLEOTIDE SEQUENCE</scope>
    <source>
        <strain evidence="2">N/A</strain>
    </source>
</reference>
<feature type="chain" id="PRO_5041427807" evidence="1">
    <location>
        <begin position="19"/>
        <end position="190"/>
    </location>
</feature>
<dbReference type="EMBL" id="CATQJL010000112">
    <property type="protein sequence ID" value="CAJ0593405.1"/>
    <property type="molecule type" value="Genomic_DNA"/>
</dbReference>
<protein>
    <submittedName>
        <fullName evidence="2">Uncharacterized protein</fullName>
    </submittedName>
</protein>
<organism evidence="2 3">
    <name type="scientific">Cylicocyclus nassatus</name>
    <name type="common">Nematode worm</name>
    <dbReference type="NCBI Taxonomy" id="53992"/>
    <lineage>
        <taxon>Eukaryota</taxon>
        <taxon>Metazoa</taxon>
        <taxon>Ecdysozoa</taxon>
        <taxon>Nematoda</taxon>
        <taxon>Chromadorea</taxon>
        <taxon>Rhabditida</taxon>
        <taxon>Rhabditina</taxon>
        <taxon>Rhabditomorpha</taxon>
        <taxon>Strongyloidea</taxon>
        <taxon>Strongylidae</taxon>
        <taxon>Cylicocyclus</taxon>
    </lineage>
</organism>